<dbReference type="CDD" id="cd01949">
    <property type="entry name" value="GGDEF"/>
    <property type="match status" value="1"/>
</dbReference>
<dbReference type="AlphaFoldDB" id="A0A918CBL7"/>
<dbReference type="RefSeq" id="WP_189091196.1">
    <property type="nucleotide sequence ID" value="NZ_BMQL01000016.1"/>
</dbReference>
<dbReference type="Pfam" id="PF00990">
    <property type="entry name" value="GGDEF"/>
    <property type="match status" value="1"/>
</dbReference>
<feature type="domain" description="GGDEF" evidence="1">
    <location>
        <begin position="376"/>
        <end position="503"/>
    </location>
</feature>
<dbReference type="EMBL" id="BMQL01000016">
    <property type="protein sequence ID" value="GGR14069.1"/>
    <property type="molecule type" value="Genomic_DNA"/>
</dbReference>
<dbReference type="SMART" id="SM00065">
    <property type="entry name" value="GAF"/>
    <property type="match status" value="2"/>
</dbReference>
<dbReference type="PANTHER" id="PTHR43102:SF2">
    <property type="entry name" value="GAF DOMAIN-CONTAINING PROTEIN"/>
    <property type="match status" value="1"/>
</dbReference>
<dbReference type="Pfam" id="PF01590">
    <property type="entry name" value="GAF"/>
    <property type="match status" value="1"/>
</dbReference>
<protein>
    <submittedName>
        <fullName evidence="2">Diguanylate cyclase</fullName>
    </submittedName>
</protein>
<dbReference type="Gene3D" id="3.30.450.40">
    <property type="match status" value="2"/>
</dbReference>
<organism evidence="2 3">
    <name type="scientific">Deinococcus ruber</name>
    <dbReference type="NCBI Taxonomy" id="1848197"/>
    <lineage>
        <taxon>Bacteria</taxon>
        <taxon>Thermotogati</taxon>
        <taxon>Deinococcota</taxon>
        <taxon>Deinococci</taxon>
        <taxon>Deinococcales</taxon>
        <taxon>Deinococcaceae</taxon>
        <taxon>Deinococcus</taxon>
    </lineage>
</organism>
<dbReference type="Proteomes" id="UP000603865">
    <property type="component" value="Unassembled WGS sequence"/>
</dbReference>
<dbReference type="SUPFAM" id="SSF55073">
    <property type="entry name" value="Nucleotide cyclase"/>
    <property type="match status" value="1"/>
</dbReference>
<accession>A0A918CBL7</accession>
<dbReference type="PROSITE" id="PS50887">
    <property type="entry name" value="GGDEF"/>
    <property type="match status" value="1"/>
</dbReference>
<dbReference type="InterPro" id="IPR043128">
    <property type="entry name" value="Rev_trsase/Diguanyl_cyclase"/>
</dbReference>
<keyword evidence="3" id="KW-1185">Reference proteome</keyword>
<comment type="caution">
    <text evidence="2">The sequence shown here is derived from an EMBL/GenBank/DDBJ whole genome shotgun (WGS) entry which is preliminary data.</text>
</comment>
<dbReference type="NCBIfam" id="TIGR00254">
    <property type="entry name" value="GGDEF"/>
    <property type="match status" value="1"/>
</dbReference>
<evidence type="ECO:0000313" key="2">
    <source>
        <dbReference type="EMBL" id="GGR14069.1"/>
    </source>
</evidence>
<dbReference type="InterPro" id="IPR029016">
    <property type="entry name" value="GAF-like_dom_sf"/>
</dbReference>
<dbReference type="SMART" id="SM00267">
    <property type="entry name" value="GGDEF"/>
    <property type="match status" value="1"/>
</dbReference>
<gene>
    <name evidence="2" type="ORF">GCM10008957_28630</name>
</gene>
<dbReference type="Gene3D" id="3.30.70.270">
    <property type="match status" value="1"/>
</dbReference>
<dbReference type="InterPro" id="IPR029787">
    <property type="entry name" value="Nucleotide_cyclase"/>
</dbReference>
<name>A0A918CBL7_9DEIO</name>
<evidence type="ECO:0000259" key="1">
    <source>
        <dbReference type="PROSITE" id="PS50887"/>
    </source>
</evidence>
<dbReference type="PANTHER" id="PTHR43102">
    <property type="entry name" value="SLR1143 PROTEIN"/>
    <property type="match status" value="1"/>
</dbReference>
<evidence type="ECO:0000313" key="3">
    <source>
        <dbReference type="Proteomes" id="UP000603865"/>
    </source>
</evidence>
<dbReference type="InterPro" id="IPR003018">
    <property type="entry name" value="GAF"/>
</dbReference>
<dbReference type="Pfam" id="PF13185">
    <property type="entry name" value="GAF_2"/>
    <property type="match status" value="1"/>
</dbReference>
<reference evidence="2" key="1">
    <citation type="journal article" date="2014" name="Int. J. Syst. Evol. Microbiol.">
        <title>Complete genome sequence of Corynebacterium casei LMG S-19264T (=DSM 44701T), isolated from a smear-ripened cheese.</title>
        <authorList>
            <consortium name="US DOE Joint Genome Institute (JGI-PGF)"/>
            <person name="Walter F."/>
            <person name="Albersmeier A."/>
            <person name="Kalinowski J."/>
            <person name="Ruckert C."/>
        </authorList>
    </citation>
    <scope>NUCLEOTIDE SEQUENCE</scope>
    <source>
        <strain evidence="2">JCM 31311</strain>
    </source>
</reference>
<proteinExistence type="predicted"/>
<dbReference type="InterPro" id="IPR000160">
    <property type="entry name" value="GGDEF_dom"/>
</dbReference>
<dbReference type="SUPFAM" id="SSF55781">
    <property type="entry name" value="GAF domain-like"/>
    <property type="match status" value="2"/>
</dbReference>
<sequence>MSVPIPAEEFERLLALARYEVLDTGPEASFDRVTALTARMLDMPLVAIHLVDHDRVWRKSSVGFGPGEIPRGEALCSWTILSDEVNVVPDVHTDPRFRDLDSVSERPELHSYAGAPLITPGGHRVGTLCVLDTRPRDFGSAEQEVLRSFASIIVTELELRMRNIELERAVSVQGQNLQNLERFQTHADALAHISERLEDDDLEASLQAVAEVLGSAADLEWAGLLRFHGGTLSSATAWTRPGLDLSGLGEPDAYRQGVTWEVLKSGQPLFIDDYRTHPQAHPSFLAGGLRAAAWLPLGDVGGVKYLMLAVRLNRDAPWLLADRALFQAAASIVGRALERLTYLHQVEAAANRDSLTDVGNRRAFDAALSTLDASGAEFTAVMLDLDGLKEINDSQGHERGDRLLTLFAAALAREFRASDGVYRLGGDEFAVLLSAGNTLPEREIFERIHRAVQILNSENFTQVDASVGVASRRAGAVPAAQIVKRADERMYAQKRGRKQERIA</sequence>
<reference evidence="2" key="2">
    <citation type="submission" date="2020-09" db="EMBL/GenBank/DDBJ databases">
        <authorList>
            <person name="Sun Q."/>
            <person name="Ohkuma M."/>
        </authorList>
    </citation>
    <scope>NUCLEOTIDE SEQUENCE</scope>
    <source>
        <strain evidence="2">JCM 31311</strain>
    </source>
</reference>